<keyword evidence="8" id="KW-0378">Hydrolase</keyword>
<dbReference type="Proteomes" id="UP000466586">
    <property type="component" value="Unassembled WGS sequence"/>
</dbReference>
<dbReference type="Gene3D" id="3.20.20.70">
    <property type="entry name" value="Aldolase class I"/>
    <property type="match status" value="1"/>
</dbReference>
<evidence type="ECO:0000256" key="1">
    <source>
        <dbReference type="ARBA" id="ARBA00001913"/>
    </source>
</evidence>
<dbReference type="AlphaFoldDB" id="A0A7K1YAC8"/>
<accession>A0A7K1YAC8</accession>
<keyword evidence="3" id="KW-0106">Calcium</keyword>
<dbReference type="InterPro" id="IPR029483">
    <property type="entry name" value="GH97_C"/>
</dbReference>
<dbReference type="Gene3D" id="2.70.98.10">
    <property type="match status" value="1"/>
</dbReference>
<evidence type="ECO:0000259" key="6">
    <source>
        <dbReference type="Pfam" id="PF14508"/>
    </source>
</evidence>
<sequence>MRKIFLSLLYALATFSLQAQTNPLTASQGKTTLNFSLSSQGEPKYTVKFAGRDVIRPSALGFVLKDKTSFDKNFVLLSSEIKNVDETWQQPWGEVSQVRNHYQELTIHLKQNTTPAGLLDIIFRVFDDGVGFRYHFPKQEGLNYFIVSDELTQFNLTGDHKAWWIPGDYDTNEYSYTNSPLSKVDAFPVRDAATDIAVREVADRYSVQTPLMLKSADGLYLNIHEAALVNFPAMQLHVDRTTFGLSSSLVPDAVGNKAYLHAPFSTPWRTIMVSNKAADILSSKMILNLNEPSVIKNTDWIKPMKFVGVWWEMQIGKSTWSYAKSADDVDASGKLIPSGKHGANTENVKHFIDFAAKNGIQGVLVEGWNVGWEDWFGNWKENVFDFITPYPDFDVKALQDYAKAKGVNIIMHNETSGSATNYERQLDTAYGFMNKFGYTSVKTGYVGRIIPRGEHHDGQWMVNHYERVAQKAAEHKVMVDMHEPMRPTGLQRTYPNWLASEAGRGNEYNAFSTGNNPEHETIMPFTRLIGGPMDYTPGIFKIKGYSDVPGRQVHTTLVKQLALYVTMYSPLQMAADLPENYEQHMNAFQFIKDVPVDWDDTRILEAEPGDFVTIARKGKGTNDWFIGAVTDENARVSTINLDFLDKGKKYEAIIYADGSNASWNNNPEVYSIKKMTVTSKSKINLVLAAGGGAAVSIKQL</sequence>
<dbReference type="GO" id="GO:0030246">
    <property type="term" value="F:carbohydrate binding"/>
    <property type="evidence" value="ECO:0007669"/>
    <property type="project" value="InterPro"/>
</dbReference>
<evidence type="ECO:0000259" key="5">
    <source>
        <dbReference type="Pfam" id="PF10566"/>
    </source>
</evidence>
<feature type="chain" id="PRO_5029458687" evidence="4">
    <location>
        <begin position="20"/>
        <end position="700"/>
    </location>
</feature>
<dbReference type="InterPro" id="IPR052720">
    <property type="entry name" value="Glycosyl_hydrolase_97"/>
</dbReference>
<evidence type="ECO:0000256" key="4">
    <source>
        <dbReference type="SAM" id="SignalP"/>
    </source>
</evidence>
<dbReference type="Pfam" id="PF14509">
    <property type="entry name" value="GH97_C"/>
    <property type="match status" value="1"/>
</dbReference>
<feature type="domain" description="Glycosyl-hydrolase 97 N-terminal" evidence="6">
    <location>
        <begin position="27"/>
        <end position="292"/>
    </location>
</feature>
<keyword evidence="4" id="KW-0732">Signal</keyword>
<dbReference type="InterPro" id="IPR019563">
    <property type="entry name" value="GH97_catalytic"/>
</dbReference>
<name>A0A7K1YAC8_9SPHI</name>
<dbReference type="PANTHER" id="PTHR35803">
    <property type="entry name" value="GLUCAN 1,4-ALPHA-GLUCOSIDASE SUSB-RELATED"/>
    <property type="match status" value="1"/>
</dbReference>
<feature type="domain" description="Glycosyl-hydrolase 97 C-terminal oligomerisation" evidence="7">
    <location>
        <begin position="597"/>
        <end position="698"/>
    </location>
</feature>
<evidence type="ECO:0000313" key="8">
    <source>
        <dbReference type="EMBL" id="MXV51536.1"/>
    </source>
</evidence>
<dbReference type="Pfam" id="PF14508">
    <property type="entry name" value="GH97_N"/>
    <property type="match status" value="1"/>
</dbReference>
<reference evidence="8 9" key="1">
    <citation type="submission" date="2019-11" db="EMBL/GenBank/DDBJ databases">
        <title>Pedobacter sp. HMF7647 Genome sequencing and assembly.</title>
        <authorList>
            <person name="Kang H."/>
            <person name="Kim H."/>
            <person name="Joh K."/>
        </authorList>
    </citation>
    <scope>NUCLEOTIDE SEQUENCE [LARGE SCALE GENOMIC DNA]</scope>
    <source>
        <strain evidence="8 9">HMF7647</strain>
    </source>
</reference>
<dbReference type="EMBL" id="WVHT01000004">
    <property type="protein sequence ID" value="MXV51536.1"/>
    <property type="molecule type" value="Genomic_DNA"/>
</dbReference>
<feature type="signal peptide" evidence="4">
    <location>
        <begin position="1"/>
        <end position="19"/>
    </location>
</feature>
<protein>
    <submittedName>
        <fullName evidence="8">Glycoside hydrolase family 97 protein</fullName>
    </submittedName>
</protein>
<dbReference type="PANTHER" id="PTHR35803:SF1">
    <property type="entry name" value="GLUCAN 1,4-ALPHA-GLUCOSIDASE SUSB"/>
    <property type="match status" value="1"/>
</dbReference>
<proteinExistence type="predicted"/>
<dbReference type="GO" id="GO:0016787">
    <property type="term" value="F:hydrolase activity"/>
    <property type="evidence" value="ECO:0007669"/>
    <property type="project" value="UniProtKB-KW"/>
</dbReference>
<comment type="caution">
    <text evidence="8">The sequence shown here is derived from an EMBL/GenBank/DDBJ whole genome shotgun (WGS) entry which is preliminary data.</text>
</comment>
<dbReference type="InterPro" id="IPR017853">
    <property type="entry name" value="GH"/>
</dbReference>
<evidence type="ECO:0000259" key="7">
    <source>
        <dbReference type="Pfam" id="PF14509"/>
    </source>
</evidence>
<comment type="subunit">
    <text evidence="2">Monomer.</text>
</comment>
<dbReference type="Pfam" id="PF10566">
    <property type="entry name" value="Glyco_hydro_97"/>
    <property type="match status" value="1"/>
</dbReference>
<dbReference type="InterPro" id="IPR029486">
    <property type="entry name" value="GH97_N"/>
</dbReference>
<evidence type="ECO:0000256" key="2">
    <source>
        <dbReference type="ARBA" id="ARBA00011245"/>
    </source>
</evidence>
<dbReference type="InterPro" id="IPR014718">
    <property type="entry name" value="GH-type_carb-bd"/>
</dbReference>
<evidence type="ECO:0000313" key="9">
    <source>
        <dbReference type="Proteomes" id="UP000466586"/>
    </source>
</evidence>
<dbReference type="SUPFAM" id="SSF51445">
    <property type="entry name" value="(Trans)glycosidases"/>
    <property type="match status" value="1"/>
</dbReference>
<comment type="cofactor">
    <cofactor evidence="1">
        <name>Ca(2+)</name>
        <dbReference type="ChEBI" id="CHEBI:29108"/>
    </cofactor>
</comment>
<evidence type="ECO:0000256" key="3">
    <source>
        <dbReference type="ARBA" id="ARBA00022837"/>
    </source>
</evidence>
<organism evidence="8 9">
    <name type="scientific">Hufsiella arboris</name>
    <dbReference type="NCBI Taxonomy" id="2695275"/>
    <lineage>
        <taxon>Bacteria</taxon>
        <taxon>Pseudomonadati</taxon>
        <taxon>Bacteroidota</taxon>
        <taxon>Sphingobacteriia</taxon>
        <taxon>Sphingobacteriales</taxon>
        <taxon>Sphingobacteriaceae</taxon>
        <taxon>Hufsiella</taxon>
    </lineage>
</organism>
<dbReference type="InterPro" id="IPR013785">
    <property type="entry name" value="Aldolase_TIM"/>
</dbReference>
<keyword evidence="9" id="KW-1185">Reference proteome</keyword>
<gene>
    <name evidence="8" type="ORF">GS399_11190</name>
</gene>
<feature type="domain" description="Glycosyl-hydrolase 97 catalytic" evidence="5">
    <location>
        <begin position="310"/>
        <end position="502"/>
    </location>
</feature>
<dbReference type="RefSeq" id="WP_160844703.1">
    <property type="nucleotide sequence ID" value="NZ_WVHT01000004.1"/>
</dbReference>